<evidence type="ECO:0000256" key="6">
    <source>
        <dbReference type="ARBA" id="ARBA00022989"/>
    </source>
</evidence>
<keyword evidence="7 9" id="KW-0472">Membrane</keyword>
<keyword evidence="6 9" id="KW-1133">Transmembrane helix</keyword>
<evidence type="ECO:0000256" key="4">
    <source>
        <dbReference type="ARBA" id="ARBA00022692"/>
    </source>
</evidence>
<evidence type="ECO:0000313" key="11">
    <source>
        <dbReference type="Proteomes" id="UP000676885"/>
    </source>
</evidence>
<feature type="transmembrane region" description="Helical" evidence="9">
    <location>
        <begin position="90"/>
        <end position="113"/>
    </location>
</feature>
<feature type="transmembrane region" description="Helical" evidence="9">
    <location>
        <begin position="258"/>
        <end position="278"/>
    </location>
</feature>
<feature type="transmembrane region" description="Helical" evidence="9">
    <location>
        <begin position="34"/>
        <end position="53"/>
    </location>
</feature>
<keyword evidence="4 9" id="KW-0812">Transmembrane</keyword>
<feature type="transmembrane region" description="Helical" evidence="9">
    <location>
        <begin position="142"/>
        <end position="159"/>
    </location>
</feature>
<accession>A0A975QYX6</accession>
<dbReference type="GO" id="GO:0005886">
    <property type="term" value="C:plasma membrane"/>
    <property type="evidence" value="ECO:0007669"/>
    <property type="project" value="UniProtKB-SubCell"/>
</dbReference>
<dbReference type="EMBL" id="CP076022">
    <property type="protein sequence ID" value="QWC09230.1"/>
    <property type="molecule type" value="Genomic_DNA"/>
</dbReference>
<comment type="similarity">
    <text evidence="8">Belongs to the binding-protein-dependent transport system permease family. LivHM subfamily.</text>
</comment>
<dbReference type="Proteomes" id="UP000676885">
    <property type="component" value="Chromosome"/>
</dbReference>
<protein>
    <submittedName>
        <fullName evidence="10">Branched-chain amino acid ABC transporter permease</fullName>
    </submittedName>
</protein>
<organism evidence="10 11">
    <name type="scientific">Arthrobacter jiangjiafuii</name>
    <dbReference type="NCBI Taxonomy" id="2817475"/>
    <lineage>
        <taxon>Bacteria</taxon>
        <taxon>Bacillati</taxon>
        <taxon>Actinomycetota</taxon>
        <taxon>Actinomycetes</taxon>
        <taxon>Micrococcales</taxon>
        <taxon>Micrococcaceae</taxon>
        <taxon>Arthrobacter</taxon>
    </lineage>
</organism>
<evidence type="ECO:0000256" key="8">
    <source>
        <dbReference type="ARBA" id="ARBA00037998"/>
    </source>
</evidence>
<keyword evidence="11" id="KW-1185">Reference proteome</keyword>
<reference evidence="10 11" key="1">
    <citation type="submission" date="2021-05" db="EMBL/GenBank/DDBJ databases">
        <title>Novel species in genus Arthrobacter.</title>
        <authorList>
            <person name="Zhang G."/>
        </authorList>
    </citation>
    <scope>NUCLEOTIDE SEQUENCE [LARGE SCALE GENOMIC DNA]</scope>
    <source>
        <strain evidence="11">zg-ZUI227</strain>
    </source>
</reference>
<dbReference type="InterPro" id="IPR052157">
    <property type="entry name" value="BCAA_transport_permease"/>
</dbReference>
<evidence type="ECO:0000313" key="10">
    <source>
        <dbReference type="EMBL" id="QWC09230.1"/>
    </source>
</evidence>
<keyword evidence="3" id="KW-1003">Cell membrane</keyword>
<gene>
    <name evidence="10" type="ORF">KKR91_12060</name>
</gene>
<dbReference type="GO" id="GO:0022857">
    <property type="term" value="F:transmembrane transporter activity"/>
    <property type="evidence" value="ECO:0007669"/>
    <property type="project" value="InterPro"/>
</dbReference>
<feature type="transmembrane region" description="Helical" evidence="9">
    <location>
        <begin position="12"/>
        <end position="29"/>
    </location>
</feature>
<feature type="transmembrane region" description="Helical" evidence="9">
    <location>
        <begin position="59"/>
        <end position="78"/>
    </location>
</feature>
<evidence type="ECO:0000256" key="1">
    <source>
        <dbReference type="ARBA" id="ARBA00004651"/>
    </source>
</evidence>
<keyword evidence="2" id="KW-0813">Transport</keyword>
<dbReference type="KEGG" id="ajg:KKR91_12060"/>
<evidence type="ECO:0000256" key="7">
    <source>
        <dbReference type="ARBA" id="ARBA00023136"/>
    </source>
</evidence>
<evidence type="ECO:0000256" key="2">
    <source>
        <dbReference type="ARBA" id="ARBA00022448"/>
    </source>
</evidence>
<feature type="transmembrane region" description="Helical" evidence="9">
    <location>
        <begin position="189"/>
        <end position="210"/>
    </location>
</feature>
<dbReference type="PANTHER" id="PTHR11795:SF451">
    <property type="entry name" value="ABC TRANSPORTER PERMEASE PROTEIN"/>
    <property type="match status" value="1"/>
</dbReference>
<proteinExistence type="inferred from homology"/>
<evidence type="ECO:0000256" key="9">
    <source>
        <dbReference type="SAM" id="Phobius"/>
    </source>
</evidence>
<dbReference type="GO" id="GO:0006865">
    <property type="term" value="P:amino acid transport"/>
    <property type="evidence" value="ECO:0007669"/>
    <property type="project" value="UniProtKB-KW"/>
</dbReference>
<feature type="transmembrane region" description="Helical" evidence="9">
    <location>
        <begin position="222"/>
        <end position="251"/>
    </location>
</feature>
<dbReference type="AlphaFoldDB" id="A0A975QYX6"/>
<evidence type="ECO:0000256" key="5">
    <source>
        <dbReference type="ARBA" id="ARBA00022970"/>
    </source>
</evidence>
<dbReference type="CDD" id="cd06582">
    <property type="entry name" value="TM_PBP1_LivH_like"/>
    <property type="match status" value="1"/>
</dbReference>
<evidence type="ECO:0000256" key="3">
    <source>
        <dbReference type="ARBA" id="ARBA00022475"/>
    </source>
</evidence>
<name>A0A975QYX6_9MICC</name>
<dbReference type="PANTHER" id="PTHR11795">
    <property type="entry name" value="BRANCHED-CHAIN AMINO ACID TRANSPORT SYSTEM PERMEASE PROTEIN LIVH"/>
    <property type="match status" value="1"/>
</dbReference>
<sequence length="292" mass="29885">MDRFLFLTVDGLARGAVLAAFALSLVIIWRAARIVNFAQGAMAVATTYVAFTVTAATGSYWLGLASAIISGLVLGALVERTVMRFVGNTSPLNSVIAGLGLLLVIQAVLGMVFGNGYQSLGTPFSTTPLTIGGISAVSPYDLFIFACIAVIVAGLALLFTKTSLGLRLRAAAFAPDLARLLGVRSSRMLTLGWALSSAVGALAALLIIPTELGLNPHAVDTVFVYAFTVAVVGGLDSSGGAVAGGLAVGVVLSWVSGYLGATLAPIAVLVLLLAVLLLRPAGLFSMTKERTV</sequence>
<dbReference type="RefSeq" id="WP_210231303.1">
    <property type="nucleotide sequence ID" value="NZ_CP076022.1"/>
</dbReference>
<dbReference type="InterPro" id="IPR001851">
    <property type="entry name" value="ABC_transp_permease"/>
</dbReference>
<comment type="subcellular location">
    <subcellularLocation>
        <location evidence="1">Cell membrane</location>
        <topology evidence="1">Multi-pass membrane protein</topology>
    </subcellularLocation>
</comment>
<keyword evidence="5" id="KW-0029">Amino-acid transport</keyword>
<dbReference type="Pfam" id="PF02653">
    <property type="entry name" value="BPD_transp_2"/>
    <property type="match status" value="1"/>
</dbReference>